<evidence type="ECO:0000256" key="2">
    <source>
        <dbReference type="ARBA" id="ARBA00022630"/>
    </source>
</evidence>
<keyword evidence="3" id="KW-0274">FAD</keyword>
<dbReference type="PANTHER" id="PTHR43004">
    <property type="entry name" value="TRK SYSTEM POTASSIUM UPTAKE PROTEIN"/>
    <property type="match status" value="1"/>
</dbReference>
<dbReference type="AlphaFoldDB" id="A0A4R8G1E1"/>
<comment type="caution">
    <text evidence="5">The sequence shown here is derived from an EMBL/GenBank/DDBJ whole genome shotgun (WGS) entry which is preliminary data.</text>
</comment>
<evidence type="ECO:0000256" key="3">
    <source>
        <dbReference type="ARBA" id="ARBA00022827"/>
    </source>
</evidence>
<organism evidence="5 6">
    <name type="scientific">Modicisalibacter xianhensis</name>
    <dbReference type="NCBI Taxonomy" id="442341"/>
    <lineage>
        <taxon>Bacteria</taxon>
        <taxon>Pseudomonadati</taxon>
        <taxon>Pseudomonadota</taxon>
        <taxon>Gammaproteobacteria</taxon>
        <taxon>Oceanospirillales</taxon>
        <taxon>Halomonadaceae</taxon>
        <taxon>Modicisalibacter</taxon>
    </lineage>
</organism>
<evidence type="ECO:0000313" key="5">
    <source>
        <dbReference type="EMBL" id="TDX29812.1"/>
    </source>
</evidence>
<dbReference type="OrthoDB" id="8672648at2"/>
<comment type="cofactor">
    <cofactor evidence="1">
        <name>FAD</name>
        <dbReference type="ChEBI" id="CHEBI:57692"/>
    </cofactor>
</comment>
<accession>A0A4R8G1E1</accession>
<evidence type="ECO:0000313" key="6">
    <source>
        <dbReference type="Proteomes" id="UP000294489"/>
    </source>
</evidence>
<dbReference type="EMBL" id="SOEC01000006">
    <property type="protein sequence ID" value="TDX29812.1"/>
    <property type="molecule type" value="Genomic_DNA"/>
</dbReference>
<dbReference type="PRINTS" id="PR00420">
    <property type="entry name" value="RNGMNOXGNASE"/>
</dbReference>
<reference evidence="5 6" key="1">
    <citation type="submission" date="2019-03" db="EMBL/GenBank/DDBJ databases">
        <title>Freshwater and sediment microbial communities from various areas in North America, analyzing microbe dynamics in response to fracking.</title>
        <authorList>
            <person name="Lamendella R."/>
        </authorList>
    </citation>
    <scope>NUCLEOTIDE SEQUENCE [LARGE SCALE GENOMIC DNA]</scope>
    <source>
        <strain evidence="5 6">6_TX</strain>
    </source>
</reference>
<feature type="domain" description="FAD-binding" evidence="4">
    <location>
        <begin position="5"/>
        <end position="341"/>
    </location>
</feature>
<evidence type="ECO:0000259" key="4">
    <source>
        <dbReference type="Pfam" id="PF01494"/>
    </source>
</evidence>
<dbReference type="InterPro" id="IPR050641">
    <property type="entry name" value="RIFMO-like"/>
</dbReference>
<proteinExistence type="predicted"/>
<dbReference type="GO" id="GO:0071949">
    <property type="term" value="F:FAD binding"/>
    <property type="evidence" value="ECO:0007669"/>
    <property type="project" value="InterPro"/>
</dbReference>
<name>A0A4R8G1E1_9GAMM</name>
<protein>
    <submittedName>
        <fullName evidence="5">2-polyprenyl-6-methoxyphenol hydroxylase-like FAD-dependent oxidoreductase</fullName>
    </submittedName>
</protein>
<gene>
    <name evidence="5" type="ORF">DFO67_10650</name>
</gene>
<dbReference type="Gene3D" id="3.30.70.2450">
    <property type="match status" value="1"/>
</dbReference>
<evidence type="ECO:0000256" key="1">
    <source>
        <dbReference type="ARBA" id="ARBA00001974"/>
    </source>
</evidence>
<sequence>MLPEDVDVLIVGAGPTGLALAIGLAQQGIRHAIVERRRHIAATSRAVVIHAYTLEHLDALGVSEQLIQRGLAVSCLAMHARGTTLVTASFSALPTRYPYALMLSQAETEVILEARLESLGGKVLRGYNATDLMQAETYASVTLADEKEVSSSIKARYVVGADGMHSLVRQAARIPFQGGDYEEAFILADVAMDWELPRQEINLFFAPEGVMVVLPLPGDRFRIVAACHGASAAPSAGEMQAILDRRGPAGGLARIRTLIWSSHFHIHHRLAECFHQGRVVLAGDAAHVHSPAGGQGMNLGLVDACLLAERLTEAIVDDGGSSALDDYQARRKPVAEHVIQTTDRMTRLATINSYPLRLARNVSLRTLGKIQTFRRSLVMNLSGLDQRK</sequence>
<dbReference type="Gene3D" id="3.50.50.60">
    <property type="entry name" value="FAD/NAD(P)-binding domain"/>
    <property type="match status" value="1"/>
</dbReference>
<keyword evidence="2" id="KW-0285">Flavoprotein</keyword>
<dbReference type="GO" id="GO:0016709">
    <property type="term" value="F:oxidoreductase activity, acting on paired donors, with incorporation or reduction of molecular oxygen, NAD(P)H as one donor, and incorporation of one atom of oxygen"/>
    <property type="evidence" value="ECO:0007669"/>
    <property type="project" value="UniProtKB-ARBA"/>
</dbReference>
<dbReference type="InterPro" id="IPR036188">
    <property type="entry name" value="FAD/NAD-bd_sf"/>
</dbReference>
<dbReference type="PANTHER" id="PTHR43004:SF19">
    <property type="entry name" value="BINDING MONOOXYGENASE, PUTATIVE (JCVI)-RELATED"/>
    <property type="match status" value="1"/>
</dbReference>
<dbReference type="RefSeq" id="WP_134017445.1">
    <property type="nucleotide sequence ID" value="NZ_SOEC01000006.1"/>
</dbReference>
<dbReference type="Proteomes" id="UP000294489">
    <property type="component" value="Unassembled WGS sequence"/>
</dbReference>
<dbReference type="Pfam" id="PF01494">
    <property type="entry name" value="FAD_binding_3"/>
    <property type="match status" value="1"/>
</dbReference>
<dbReference type="InterPro" id="IPR002938">
    <property type="entry name" value="FAD-bd"/>
</dbReference>
<dbReference type="SUPFAM" id="SSF51905">
    <property type="entry name" value="FAD/NAD(P)-binding domain"/>
    <property type="match status" value="1"/>
</dbReference>